<comment type="caution">
    <text evidence="3">The sequence shown here is derived from an EMBL/GenBank/DDBJ whole genome shotgun (WGS) entry which is preliminary data.</text>
</comment>
<dbReference type="AlphaFoldDB" id="A0A6B0YRP4"/>
<feature type="signal peptide" evidence="1">
    <location>
        <begin position="1"/>
        <end position="25"/>
    </location>
</feature>
<name>A0A6B0YRP4_9CHLR</name>
<dbReference type="PROSITE" id="PS51257">
    <property type="entry name" value="PROKAR_LIPOPROTEIN"/>
    <property type="match status" value="1"/>
</dbReference>
<reference evidence="3" key="1">
    <citation type="submission" date="2019-09" db="EMBL/GenBank/DDBJ databases">
        <title>Characterisation of the sponge microbiome using genome-centric metagenomics.</title>
        <authorList>
            <person name="Engelberts J.P."/>
            <person name="Robbins S.J."/>
            <person name="De Goeij J.M."/>
            <person name="Aranda M."/>
            <person name="Bell S.C."/>
            <person name="Webster N.S."/>
        </authorList>
    </citation>
    <scope>NUCLEOTIDE SEQUENCE</scope>
    <source>
        <strain evidence="3">SB0664_bin_27</strain>
    </source>
</reference>
<sequence>MTANCRSSFRAIVAVAALLLTACNAIIPEADMPVSASARAAPLLSIHNPLVLPVGDTPASAGGPFYGWPAVEVESHGLRVFLPHRWLFASSLEELLALRPQLGDNEMADAVLAERQSYLDLLTPAGQEGLFAGTGFPFDPDAQPVGTNGFHLLAVPSEGRTLDTYAQHLTEQLEASGFASLARGEVGPGLRPWGEETATIRYSVDAAQAYGERAVTVPDAEVDGWMVVLLSPDNGTFLTVAFDSWGDSSEWWELLHLEFVRRIQWAADPAYQPRSGPTVTLNFNMNVRAGPSTDHPIVGKASVNEQFAVTGYNAAGDWWQIEYNGQLGWLHRAYVTPSADTDTAPQADETGWLTDSDSERGFSLSYPPGWRYFDPAQPTQADLALFAAASRTGGGEVDAQGLAQTVSAMSYRRDDAVIGLGLQSGPPESEASNFMLVFSFPSNGMSLESYAEEAAEHTYSLTPATVELAQGLRPANEEAVSIRYLENETNSEVWQVWLLSPDNETLLAVAFSVHSDQYEALEPLLREIVQRLTWIER</sequence>
<dbReference type="EMBL" id="VXRG01000050">
    <property type="protein sequence ID" value="MXY92921.1"/>
    <property type="molecule type" value="Genomic_DNA"/>
</dbReference>
<feature type="chain" id="PRO_5025359361" evidence="1">
    <location>
        <begin position="26"/>
        <end position="537"/>
    </location>
</feature>
<dbReference type="PROSITE" id="PS51781">
    <property type="entry name" value="SH3B"/>
    <property type="match status" value="1"/>
</dbReference>
<evidence type="ECO:0000256" key="1">
    <source>
        <dbReference type="SAM" id="SignalP"/>
    </source>
</evidence>
<dbReference type="Pfam" id="PF08239">
    <property type="entry name" value="SH3_3"/>
    <property type="match status" value="1"/>
</dbReference>
<accession>A0A6B0YRP4</accession>
<keyword evidence="1" id="KW-0732">Signal</keyword>
<proteinExistence type="predicted"/>
<organism evidence="3">
    <name type="scientific">Caldilineaceae bacterium SB0664_bin_27</name>
    <dbReference type="NCBI Taxonomy" id="2605260"/>
    <lineage>
        <taxon>Bacteria</taxon>
        <taxon>Bacillati</taxon>
        <taxon>Chloroflexota</taxon>
        <taxon>Caldilineae</taxon>
        <taxon>Caldilineales</taxon>
        <taxon>Caldilineaceae</taxon>
    </lineage>
</organism>
<dbReference type="InterPro" id="IPR003646">
    <property type="entry name" value="SH3-like_bac-type"/>
</dbReference>
<gene>
    <name evidence="3" type="ORF">F4Y42_05665</name>
</gene>
<evidence type="ECO:0000313" key="3">
    <source>
        <dbReference type="EMBL" id="MXY92921.1"/>
    </source>
</evidence>
<feature type="domain" description="SH3b" evidence="2">
    <location>
        <begin position="274"/>
        <end position="339"/>
    </location>
</feature>
<protein>
    <submittedName>
        <fullName evidence="3">SH3 domain-containing protein</fullName>
    </submittedName>
</protein>
<dbReference type="Gene3D" id="2.30.30.40">
    <property type="entry name" value="SH3 Domains"/>
    <property type="match status" value="1"/>
</dbReference>
<evidence type="ECO:0000259" key="2">
    <source>
        <dbReference type="PROSITE" id="PS51781"/>
    </source>
</evidence>
<dbReference type="SMART" id="SM00287">
    <property type="entry name" value="SH3b"/>
    <property type="match status" value="1"/>
</dbReference>